<dbReference type="SUPFAM" id="SSF52402">
    <property type="entry name" value="Adenine nucleotide alpha hydrolases-like"/>
    <property type="match status" value="1"/>
</dbReference>
<dbReference type="CDD" id="cd00293">
    <property type="entry name" value="USP-like"/>
    <property type="match status" value="1"/>
</dbReference>
<sequence>MQDIQQILVPVDFHQHTDDLAAFASGIANKLGATITFVHVVGHFAEVAADAGFYPASVTEVEKEMEENAKKKMAALIEQHKAASPGCGGTVIIGEVADIIVRYAMDNKIDMIVMATHGAQGIEKIMLGSVADRVLKRAACPILLFNPYKGERGYQITTPIGDNVQPI</sequence>
<evidence type="ECO:0000313" key="4">
    <source>
        <dbReference type="Proteomes" id="UP000006365"/>
    </source>
</evidence>
<dbReference type="RefSeq" id="WP_015723900.1">
    <property type="nucleotide sequence ID" value="NC_014972.1"/>
</dbReference>
<dbReference type="InterPro" id="IPR006016">
    <property type="entry name" value="UspA"/>
</dbReference>
<gene>
    <name evidence="3" type="ordered locus">Despr_1189</name>
</gene>
<dbReference type="Proteomes" id="UP000006365">
    <property type="component" value="Chromosome"/>
</dbReference>
<protein>
    <submittedName>
        <fullName evidence="3">UspA domain-containing protein</fullName>
    </submittedName>
</protein>
<feature type="domain" description="UspA" evidence="2">
    <location>
        <begin position="5"/>
        <end position="144"/>
    </location>
</feature>
<comment type="similarity">
    <text evidence="1">Belongs to the universal stress protein A family.</text>
</comment>
<dbReference type="PANTHER" id="PTHR46268:SF6">
    <property type="entry name" value="UNIVERSAL STRESS PROTEIN UP12"/>
    <property type="match status" value="1"/>
</dbReference>
<accession>A0A7U3YL22</accession>
<name>A0A7U3YL22_DESPD</name>
<dbReference type="PRINTS" id="PR01438">
    <property type="entry name" value="UNVRSLSTRESS"/>
</dbReference>
<dbReference type="InterPro" id="IPR014729">
    <property type="entry name" value="Rossmann-like_a/b/a_fold"/>
</dbReference>
<dbReference type="InterPro" id="IPR006015">
    <property type="entry name" value="Universal_stress_UspA"/>
</dbReference>
<dbReference type="PIRSF" id="PIRSF006276">
    <property type="entry name" value="UspA"/>
    <property type="match status" value="1"/>
</dbReference>
<dbReference type="PANTHER" id="PTHR46268">
    <property type="entry name" value="STRESS RESPONSE PROTEIN NHAX"/>
    <property type="match status" value="1"/>
</dbReference>
<dbReference type="Pfam" id="PF00582">
    <property type="entry name" value="Usp"/>
    <property type="match status" value="1"/>
</dbReference>
<dbReference type="AlphaFoldDB" id="A0A7U3YL22"/>
<evidence type="ECO:0000259" key="2">
    <source>
        <dbReference type="Pfam" id="PF00582"/>
    </source>
</evidence>
<reference evidence="3 4" key="1">
    <citation type="journal article" date="2011" name="Stand. Genomic Sci.">
        <title>Complete genome sequence of Desulfobulbus propionicus type strain (1pr3).</title>
        <authorList>
            <person name="Pagani I."/>
            <person name="Lapidus A."/>
            <person name="Nolan M."/>
            <person name="Lucas S."/>
            <person name="Hammon N."/>
            <person name="Deshpande S."/>
            <person name="Cheng J.F."/>
            <person name="Chertkov O."/>
            <person name="Davenport K."/>
            <person name="Tapia R."/>
            <person name="Han C."/>
            <person name="Goodwin L."/>
            <person name="Pitluck S."/>
            <person name="Liolios K."/>
            <person name="Mavromatis K."/>
            <person name="Ivanova N."/>
            <person name="Mikhailova N."/>
            <person name="Pati A."/>
            <person name="Chen A."/>
            <person name="Palaniappan K."/>
            <person name="Land M."/>
            <person name="Hauser L."/>
            <person name="Chang Y.J."/>
            <person name="Jeffries C.D."/>
            <person name="Detter J.C."/>
            <person name="Brambilla E."/>
            <person name="Kannan K.P."/>
            <person name="Djao O.D."/>
            <person name="Rohde M."/>
            <person name="Pukall R."/>
            <person name="Spring S."/>
            <person name="Goker M."/>
            <person name="Sikorski J."/>
            <person name="Woyke T."/>
            <person name="Bristow J."/>
            <person name="Eisen J.A."/>
            <person name="Markowitz V."/>
            <person name="Hugenholtz P."/>
            <person name="Kyrpides N.C."/>
            <person name="Klenk H.P."/>
        </authorList>
    </citation>
    <scope>NUCLEOTIDE SEQUENCE [LARGE SCALE GENOMIC DNA]</scope>
    <source>
        <strain evidence="4">ATCC 33891 / DSM 2032 / 1pr3</strain>
    </source>
</reference>
<evidence type="ECO:0000313" key="3">
    <source>
        <dbReference type="EMBL" id="ADW17358.1"/>
    </source>
</evidence>
<organism evidence="3 4">
    <name type="scientific">Desulfobulbus propionicus (strain ATCC 33891 / DSM 2032 / VKM B-1956 / 1pr3)</name>
    <dbReference type="NCBI Taxonomy" id="577650"/>
    <lineage>
        <taxon>Bacteria</taxon>
        <taxon>Pseudomonadati</taxon>
        <taxon>Thermodesulfobacteriota</taxon>
        <taxon>Desulfobulbia</taxon>
        <taxon>Desulfobulbales</taxon>
        <taxon>Desulfobulbaceae</taxon>
        <taxon>Desulfobulbus</taxon>
    </lineage>
</organism>
<dbReference type="EMBL" id="CP002364">
    <property type="protein sequence ID" value="ADW17358.1"/>
    <property type="molecule type" value="Genomic_DNA"/>
</dbReference>
<evidence type="ECO:0000256" key="1">
    <source>
        <dbReference type="ARBA" id="ARBA00008791"/>
    </source>
</evidence>
<dbReference type="Gene3D" id="3.40.50.620">
    <property type="entry name" value="HUPs"/>
    <property type="match status" value="1"/>
</dbReference>
<keyword evidence="4" id="KW-1185">Reference proteome</keyword>
<dbReference type="KEGG" id="dpr:Despr_1189"/>
<proteinExistence type="inferred from homology"/>